<dbReference type="GeneID" id="15013462"/>
<evidence type="ECO:0000313" key="1">
    <source>
        <dbReference type="EMBL" id="AGG54104.1"/>
    </source>
</evidence>
<reference evidence="1 2" key="1">
    <citation type="submission" date="2010-03" db="EMBL/GenBank/DDBJ databases">
        <title>The Genome Sequence of Cyanophage S-SSM4.</title>
        <authorList>
            <consortium name="The Broad Institute Genome Sequencing Platform"/>
            <person name="Henn M.R."/>
            <person name="Sullivan M.S."/>
            <person name="Osburne M.S."/>
            <person name="Levin J."/>
            <person name="Malboeuf C."/>
            <person name="Casali M."/>
            <person name="Russ C."/>
            <person name="Lennon N."/>
            <person name="Erlich R."/>
            <person name="Young S.K."/>
            <person name="Koehrsen M."/>
            <person name="Yandava C."/>
            <person name="Zeng Q."/>
            <person name="Alvarado L."/>
            <person name="Anderson S."/>
            <person name="Berlin A."/>
            <person name="Borenstein D."/>
            <person name="Chen Z."/>
            <person name="Engels R."/>
            <person name="Freedman E."/>
            <person name="Gellesch M."/>
            <person name="Goldberg J."/>
            <person name="Green L."/>
            <person name="Griggs A."/>
            <person name="Gujja S."/>
            <person name="Heiman D."/>
            <person name="Hepburn T."/>
            <person name="Howarth C."/>
            <person name="Jen D."/>
            <person name="Larson L."/>
            <person name="Lewis B."/>
            <person name="Mehta T."/>
            <person name="Park D."/>
            <person name="Pearson M."/>
            <person name="Roberts A."/>
            <person name="Ryan E."/>
            <person name="Saif S."/>
            <person name="Shea T."/>
            <person name="Shenoy N."/>
            <person name="Sisk P."/>
            <person name="Stolte C."/>
            <person name="Sykes S."/>
            <person name="Walk T."/>
            <person name="White J."/>
            <person name="Yu Q."/>
            <person name="Coleman M.L."/>
            <person name="Huang K.H."/>
            <person name="Weigele P.R."/>
            <person name="DeFrancesco A.S."/>
            <person name="Kern S.E."/>
            <person name="Thompson L.R."/>
            <person name="Fu R."/>
            <person name="Hombeck B."/>
            <person name="Chisholm S.W."/>
            <person name="Haas B."/>
            <person name="Nusbaum C."/>
            <person name="Galagan J."/>
            <person name="Birren B."/>
        </authorList>
    </citation>
    <scope>NUCLEOTIDE SEQUENCE [LARGE SCALE GENOMIC DNA]</scope>
    <source>
        <strain evidence="1 2">S-SSM4</strain>
    </source>
</reference>
<accession>M1TUK6</accession>
<dbReference type="Proteomes" id="UP000203282">
    <property type="component" value="Segment"/>
</dbReference>
<dbReference type="OrthoDB" id="38615at10239"/>
<gene>
    <name evidence="1" type="ORF">CYXG_00040</name>
</gene>
<protein>
    <submittedName>
        <fullName evidence="1">Uncharacterized protein</fullName>
    </submittedName>
</protein>
<organism evidence="1 2">
    <name type="scientific">Synechococcus phage S-SSM4</name>
    <dbReference type="NCBI Taxonomy" id="536466"/>
    <lineage>
        <taxon>Viruses</taxon>
        <taxon>Duplodnaviria</taxon>
        <taxon>Heunggongvirae</taxon>
        <taxon>Uroviricota</taxon>
        <taxon>Caudoviricetes</taxon>
        <taxon>Pantevenvirales</taxon>
        <taxon>Kyanoviridae</taxon>
        <taxon>Greenvirus</taxon>
        <taxon>Greenvirus ssm4</taxon>
    </lineage>
</organism>
<dbReference type="EMBL" id="HQ316583">
    <property type="protein sequence ID" value="AGG54104.1"/>
    <property type="molecule type" value="Genomic_DNA"/>
</dbReference>
<dbReference type="RefSeq" id="YP_007677229.1">
    <property type="nucleotide sequence ID" value="NC_020875.1"/>
</dbReference>
<name>M1TUK6_9CAUD</name>
<evidence type="ECO:0000313" key="2">
    <source>
        <dbReference type="Proteomes" id="UP000203282"/>
    </source>
</evidence>
<proteinExistence type="predicted"/>
<sequence>MTEQQSLEWDANTVMEQIHMAESRHMQMGALCSYLLQYPDMTIRDFFAMASEEIKEQEEELGYYE</sequence>
<keyword evidence="2" id="KW-1185">Reference proteome</keyword>
<dbReference type="KEGG" id="vg:15013462"/>